<accession>A0ABW4Y425</accession>
<evidence type="ECO:0000313" key="4">
    <source>
        <dbReference type="Proteomes" id="UP001597337"/>
    </source>
</evidence>
<dbReference type="EMBL" id="JBHUHX010000003">
    <property type="protein sequence ID" value="MFD2110465.1"/>
    <property type="molecule type" value="Genomic_DNA"/>
</dbReference>
<evidence type="ECO:0000256" key="1">
    <source>
        <dbReference type="SAM" id="MobiDB-lite"/>
    </source>
</evidence>
<dbReference type="SMART" id="SM00710">
    <property type="entry name" value="PbH1"/>
    <property type="match status" value="9"/>
</dbReference>
<dbReference type="Pfam" id="PF14252">
    <property type="entry name" value="DUF4347"/>
    <property type="match status" value="1"/>
</dbReference>
<evidence type="ECO:0000259" key="2">
    <source>
        <dbReference type="Pfam" id="PF14252"/>
    </source>
</evidence>
<gene>
    <name evidence="3" type="ORF">ACFSJC_01265</name>
</gene>
<proteinExistence type="predicted"/>
<dbReference type="SUPFAM" id="SSF51126">
    <property type="entry name" value="Pectin lyase-like"/>
    <property type="match status" value="1"/>
</dbReference>
<dbReference type="Gene3D" id="2.160.20.10">
    <property type="entry name" value="Single-stranded right-handed beta-helix, Pectin lyase-like"/>
    <property type="match status" value="1"/>
</dbReference>
<feature type="domain" description="DUF4347" evidence="2">
    <location>
        <begin position="32"/>
        <end position="188"/>
    </location>
</feature>
<feature type="non-terminal residue" evidence="3">
    <location>
        <position position="2166"/>
    </location>
</feature>
<dbReference type="PRINTS" id="PR00313">
    <property type="entry name" value="CABNDNGRPT"/>
</dbReference>
<dbReference type="RefSeq" id="WP_386022046.1">
    <property type="nucleotide sequence ID" value="NZ_JBHUHX010000003.1"/>
</dbReference>
<dbReference type="Gene3D" id="2.60.40.2700">
    <property type="match status" value="1"/>
</dbReference>
<dbReference type="InterPro" id="IPR018511">
    <property type="entry name" value="Hemolysin-typ_Ca-bd_CS"/>
</dbReference>
<dbReference type="InterPro" id="IPR025592">
    <property type="entry name" value="DUF4347"/>
</dbReference>
<dbReference type="SUPFAM" id="SSF51120">
    <property type="entry name" value="beta-Roll"/>
    <property type="match status" value="1"/>
</dbReference>
<dbReference type="InterPro" id="IPR012334">
    <property type="entry name" value="Pectin_lyas_fold"/>
</dbReference>
<protein>
    <submittedName>
        <fullName evidence="3">DUF4347 domain-containing protein</fullName>
    </submittedName>
</protein>
<name>A0ABW4Y425_9GAMM</name>
<dbReference type="Proteomes" id="UP001597337">
    <property type="component" value="Unassembled WGS sequence"/>
</dbReference>
<comment type="caution">
    <text evidence="3">The sequence shown here is derived from an EMBL/GenBank/DDBJ whole genome shotgun (WGS) entry which is preliminary data.</text>
</comment>
<feature type="region of interest" description="Disordered" evidence="1">
    <location>
        <begin position="1532"/>
        <end position="1554"/>
    </location>
</feature>
<reference evidence="4" key="1">
    <citation type="journal article" date="2019" name="Int. J. Syst. Evol. Microbiol.">
        <title>The Global Catalogue of Microorganisms (GCM) 10K type strain sequencing project: providing services to taxonomists for standard genome sequencing and annotation.</title>
        <authorList>
            <consortium name="The Broad Institute Genomics Platform"/>
            <consortium name="The Broad Institute Genome Sequencing Center for Infectious Disease"/>
            <person name="Wu L."/>
            <person name="Ma J."/>
        </authorList>
    </citation>
    <scope>NUCLEOTIDE SEQUENCE [LARGE SCALE GENOMIC DNA]</scope>
    <source>
        <strain evidence="4">KACC 12597</strain>
    </source>
</reference>
<organism evidence="3 4">
    <name type="scientific">Thiorhodococcus fuscus</name>
    <dbReference type="NCBI Taxonomy" id="527200"/>
    <lineage>
        <taxon>Bacteria</taxon>
        <taxon>Pseudomonadati</taxon>
        <taxon>Pseudomonadota</taxon>
        <taxon>Gammaproteobacteria</taxon>
        <taxon>Chromatiales</taxon>
        <taxon>Chromatiaceae</taxon>
        <taxon>Thiorhodococcus</taxon>
    </lineage>
</organism>
<dbReference type="InterPro" id="IPR011050">
    <property type="entry name" value="Pectin_lyase_fold/virulence"/>
</dbReference>
<dbReference type="PROSITE" id="PS00330">
    <property type="entry name" value="HEMOLYSIN_CALCIUM"/>
    <property type="match status" value="2"/>
</dbReference>
<feature type="region of interest" description="Disordered" evidence="1">
    <location>
        <begin position="369"/>
        <end position="409"/>
    </location>
</feature>
<dbReference type="InterPro" id="IPR006626">
    <property type="entry name" value="PbH1"/>
</dbReference>
<sequence length="2166" mass="215069">MTIAAIQSISSSLSIASAPTNDSALMAAPKTLIVVDSRVPDFQAVIAALDPDAEVLILDPGLDGVSQIAQMLEGRSDLDALHIVSHGDAGVLLLGNGALHGGNLDDYAESLAAIGSALSADGDILLYGCDVGAGETGQAFLAGLARVTGADIAASDDDTGSDGDWDLEVVTGAIAPSSLPVADRFADYDFDLQTFSVSTLAELNTALSTAAGNNTSDTITLTAGIAASSASDMSDSSTDGHPTMVDINITDGQTLEIVGGGNTLDANYYGRVLEVRAGTVSLSNLTIRDGVVSGDGGNGISTSASDIDGGDAMGGGIRNAGTLTLNGVTVTANRAAGGGGGSYTSDNNLAVTTSGVSYGHGGGGGGGYGGIGGGDGGERGQEAPAPGSSSVPNLTGAEPKTLGGGGIGGTGGEGIGNGAAGNQFGGGGGSSSAGAGSSSMYGGDGGLALGVGGGGGGGGGMDAAIGAGGAAVGGIFNSGTLTILSSTISGNGGAGGGAAGVDFISGGGYATAGGGVAAGGIFNDGGTLNMDAASFLGMSGNAGSGGFDSNYSGHVGVQAEGIANIRNDGNSDGTTDIIQLNTNYVAATTDATSTVTASATLSEPSTFATTATDVGTAVALLDFTITDAGTSDGAATTVTGLAVDVSGTTDDAERGNMVFLLSGPDAAGVQGTYDSSTDQITFSGLSIAVDDNSDETYTISAYYNDDAGANDLTDGHHLILSVDDGGFTTGSGSSTFASGQVTNGSGAAIDITATKLVYGQAPSGTVTSGAVFGTQPILRAVDARGNVDADYVSDVTLTEDGAGSLGGTTTLAAVAGVATFTNIEYNAASDADANFTLTAASSGLTSAAATNIDPDVIATQLIFSTQPAPTSIASGQSTSFTSAPVVSAVDDDGSVDTDYATDITLSVTDPNDSTVDGTVNSLSVTSGDQDADNATVTLTPSNGAVTFTGLTLQYTNSGASDDLALHATNSSASFNVNSATLTSTTNAAPVISNLDGDSVAWAGVGSTVALDGSTALTISDSENDVGNNWNGATLTVNRVTGGTDDITANDVFSFNQSGFTVSGSDLQSGGQTFATYTNTGGVLTVNFADSGTDATNTLVQDVMRGILYRNDTPYGDATIRFALSDGTATTNADVTVTSPTIYVDTSDSASTAVAAADDDGDAADGFTLYEALAKAESGDTIKLLDGTYYGQFRAATGGITLESASGDASKVTLAAPDTAALTASDQQTLHSLDRYPILDLRTTTPDSDEILVQNLTFDGRFQALDVDDQKDMLGIGVYNTNATIDHVEIKGIAAPLTETNDDRHTGPYFYEDNGNRYYSGFSNNIGIMAEGATGVSVDVAIKNSDINTFQKTGIIGWGPGLDIDITDNTITSVGAYGVAVQNGIQVGSSGARTGTTGTITGNTIKGLGSGNPDYGATAILVSQAETFEIANNSLVSDGIESNGETYGITFNGQTTNVHDNTFTNFYAGILVFGATGVTSYDGNNFNATYYAMYDVQGSTNQLITGTSGPTVSNGLGYLQYYLEGGDDSFTDDGAAPSLVDGGTGQDTLSTGSGNDFLIGGPGDDSLSGGAGNDTFKGSASGLDGDTITDLAVGDAIQLTSVNGLSVSNIRINSGVLQIDTDATDFASPEVSITLSNTPNLAFSASTTNGGADMLFTAIALNPPSAGGDVTVTAAGGSDAVSIQEDAQPTVANVRLSPNTRDDSEDGQGAVDQVRINTVTGGTLTQANGDAIALGASGTLLDLTDGSLDLRFTPSANRDTAASFTYFMVDDSGLNSENASTATVNITPVNDAPSAAMVKITGSATEGKALTADTAALVDPDGGHGPLSYQWLRGDGQTPIAGASGATYVLTGDDVGAKLWVRVSYTDGRGTAEQVVSESPSATVSARSNAPTTTFSSGAYAEQTHTLVLSGSDLDTLLASGEGTDTDLKARLDWSKLSWDIDGDSTTTDVGFALADIASAQVLDAAHLGIVLTESKATALKGTSGYGGSNDTLDIGQGFARDAALTPATGDARANAPLSITAADTTAPTATIASGAYTEASRTLVLNGAHFDTLLENGEGASTDIQGRLDWSKLSWDIDANSTATDIGFALSDIAAARVTGANTLAIEFTATKAAALKATSGYGSSPSADTLDIGAGFARDLAGNAATSDAKADAPLSISADTTAPL</sequence>
<dbReference type="InterPro" id="IPR011049">
    <property type="entry name" value="Serralysin-like_metalloprot_C"/>
</dbReference>
<evidence type="ECO:0000313" key="3">
    <source>
        <dbReference type="EMBL" id="MFD2110465.1"/>
    </source>
</evidence>
<keyword evidence="4" id="KW-1185">Reference proteome</keyword>